<feature type="transmembrane region" description="Helical" evidence="1">
    <location>
        <begin position="12"/>
        <end position="33"/>
    </location>
</feature>
<accession>A0A151JKD9</accession>
<dbReference type="EMBL" id="LOBP01000206">
    <property type="protein sequence ID" value="KYN80076.1"/>
    <property type="molecule type" value="Genomic_DNA"/>
</dbReference>
<evidence type="ECO:0000313" key="5">
    <source>
        <dbReference type="Proteomes" id="UP000075346"/>
    </source>
</evidence>
<dbReference type="AlphaFoldDB" id="A0A151L0C1"/>
<keyword evidence="1" id="KW-0812">Transmembrane</keyword>
<keyword evidence="1" id="KW-0472">Membrane</keyword>
<evidence type="ECO:0000313" key="4">
    <source>
        <dbReference type="EMBL" id="KYN89735.1"/>
    </source>
</evidence>
<dbReference type="Proteomes" id="UP000075349">
    <property type="component" value="Unassembled WGS sequence"/>
</dbReference>
<gene>
    <name evidence="3" type="ORF">ATY35_07470</name>
    <name evidence="4" type="ORF">ATY37_12250</name>
    <name evidence="2" type="ORF">AUQ44_14205</name>
</gene>
<keyword evidence="7" id="KW-1185">Reference proteome</keyword>
<evidence type="ECO:0000313" key="3">
    <source>
        <dbReference type="EMBL" id="KYN80076.1"/>
    </source>
</evidence>
<dbReference type="Proteomes" id="UP000075609">
    <property type="component" value="Unassembled WGS sequence"/>
</dbReference>
<protein>
    <recommendedName>
        <fullName evidence="8">DUF1190 domain-containing protein</fullName>
    </recommendedName>
</protein>
<sequence length="187" mass="20967">MKRSANVKKSSFEKVLPAIPYLLVGGVAAYSFYEPKTEGYIYRDSEQCKRNHPGYFEQCELAYKEALARAEFSAPRYQSESECKREFGYDSDDCYYSSTYHSYMPRMSSFFYTRDTSGLTSRSSAFFSQPLYRYRSGYYSGNGVSYGTKLGQAMKINTSSIKSSGGTIGKVMSRGGFGKSVSISRGG</sequence>
<name>A0A151L0C1_9VIBR</name>
<comment type="caution">
    <text evidence="4">The sequence shown here is derived from an EMBL/GenBank/DDBJ whole genome shotgun (WGS) entry which is preliminary data.</text>
</comment>
<evidence type="ECO:0000313" key="7">
    <source>
        <dbReference type="Proteomes" id="UP000075609"/>
    </source>
</evidence>
<dbReference type="EMBL" id="LOBR01000014">
    <property type="protein sequence ID" value="KYN89735.1"/>
    <property type="molecule type" value="Genomic_DNA"/>
</dbReference>
<evidence type="ECO:0008006" key="8">
    <source>
        <dbReference type="Google" id="ProtNLM"/>
    </source>
</evidence>
<dbReference type="EMBL" id="LOMK01000001">
    <property type="protein sequence ID" value="KYN26250.1"/>
    <property type="molecule type" value="Genomic_DNA"/>
</dbReference>
<reference evidence="2 5" key="2">
    <citation type="submission" date="2015-12" db="EMBL/GenBank/DDBJ databases">
        <authorList>
            <person name="Shamseldin A."/>
            <person name="Moawad H."/>
            <person name="Abd El-Rahim W.M."/>
            <person name="Sadowsky M.J."/>
        </authorList>
    </citation>
    <scope>NUCLEOTIDE SEQUENCE [LARGE SCALE GENOMIC DNA]</scope>
    <source>
        <strain evidence="5">2538-88</strain>
        <strain evidence="2">2756-81</strain>
    </source>
</reference>
<evidence type="ECO:0000256" key="1">
    <source>
        <dbReference type="SAM" id="Phobius"/>
    </source>
</evidence>
<accession>A0A151L0C1</accession>
<dbReference type="InterPro" id="IPR009576">
    <property type="entry name" value="Biofilm_formation_YgiB"/>
</dbReference>
<dbReference type="GeneID" id="95679746"/>
<organism evidence="4 5">
    <name type="scientific">Vibrio cidicii</name>
    <dbReference type="NCBI Taxonomy" id="1763883"/>
    <lineage>
        <taxon>Bacteria</taxon>
        <taxon>Pseudomonadati</taxon>
        <taxon>Pseudomonadota</taxon>
        <taxon>Gammaproteobacteria</taxon>
        <taxon>Vibrionales</taxon>
        <taxon>Vibrionaceae</taxon>
        <taxon>Vibrio</taxon>
    </lineage>
</organism>
<evidence type="ECO:0000313" key="6">
    <source>
        <dbReference type="Proteomes" id="UP000075349"/>
    </source>
</evidence>
<proteinExistence type="predicted"/>
<keyword evidence="1" id="KW-1133">Transmembrane helix</keyword>
<evidence type="ECO:0000313" key="2">
    <source>
        <dbReference type="EMBL" id="KYN26250.1"/>
    </source>
</evidence>
<reference evidence="6 7" key="1">
    <citation type="submission" date="2015-12" db="EMBL/GenBank/DDBJ databases">
        <authorList>
            <person name="Tarr C.L."/>
            <person name="Gladney L.M."/>
        </authorList>
    </citation>
    <scope>NUCLEOTIDE SEQUENCE</scope>
    <source>
        <strain evidence="3 7">1048-83</strain>
        <strain evidence="4">2538-88</strain>
        <strain evidence="6">2756-81</strain>
    </source>
</reference>
<dbReference type="Pfam" id="PF06693">
    <property type="entry name" value="DUF1190"/>
    <property type="match status" value="1"/>
</dbReference>
<dbReference type="RefSeq" id="WP_061893876.1">
    <property type="nucleotide sequence ID" value="NZ_CAXYEW010000002.1"/>
</dbReference>
<dbReference type="Proteomes" id="UP000075346">
    <property type="component" value="Unassembled WGS sequence"/>
</dbReference>